<reference evidence="1 2" key="1">
    <citation type="submission" date="2018-06" db="EMBL/GenBank/DDBJ databases">
        <authorList>
            <consortium name="Pathogen Informatics"/>
            <person name="Doyle S."/>
        </authorList>
    </citation>
    <scope>NUCLEOTIDE SEQUENCE [LARGE SCALE GENOMIC DNA]</scope>
    <source>
        <strain evidence="1 2">NCTC12714</strain>
    </source>
</reference>
<protein>
    <submittedName>
        <fullName evidence="1">Putative modification methylase</fullName>
        <ecNumber evidence="1">2.1.1.37</ecNumber>
    </submittedName>
</protein>
<organism evidence="1 2">
    <name type="scientific">Helicobacter muridarum</name>
    <dbReference type="NCBI Taxonomy" id="216"/>
    <lineage>
        <taxon>Bacteria</taxon>
        <taxon>Pseudomonadati</taxon>
        <taxon>Campylobacterota</taxon>
        <taxon>Epsilonproteobacteria</taxon>
        <taxon>Campylobacterales</taxon>
        <taxon>Helicobacteraceae</taxon>
        <taxon>Helicobacter</taxon>
    </lineage>
</organism>
<dbReference type="GO" id="GO:0003886">
    <property type="term" value="F:DNA (cytosine-5-)-methyltransferase activity"/>
    <property type="evidence" value="ECO:0007669"/>
    <property type="project" value="UniProtKB-EC"/>
</dbReference>
<dbReference type="RefSeq" id="WP_233708880.1">
    <property type="nucleotide sequence ID" value="NZ_FZML01000021.1"/>
</dbReference>
<keyword evidence="1" id="KW-0808">Transferase</keyword>
<evidence type="ECO:0000313" key="2">
    <source>
        <dbReference type="Proteomes" id="UP000255139"/>
    </source>
</evidence>
<accession>A0A377PSS9</accession>
<evidence type="ECO:0000313" key="1">
    <source>
        <dbReference type="EMBL" id="STQ85462.1"/>
    </source>
</evidence>
<dbReference type="AlphaFoldDB" id="A0A377PSS9"/>
<sequence>MGKVIKFDLSQDNLSEQSAQITNSQKVNNSVKNYYIHTILQKSEKYLKGEFNTKQHKDFMDRIKPLYKNDNIRSTIESFERIYYDFVKEIYQNSYSYDKNLENFLIQKQDKK</sequence>
<keyword evidence="2" id="KW-1185">Reference proteome</keyword>
<proteinExistence type="predicted"/>
<dbReference type="Proteomes" id="UP000255139">
    <property type="component" value="Unassembled WGS sequence"/>
</dbReference>
<keyword evidence="1" id="KW-0489">Methyltransferase</keyword>
<name>A0A377PSS9_9HELI</name>
<dbReference type="GO" id="GO:0032259">
    <property type="term" value="P:methylation"/>
    <property type="evidence" value="ECO:0007669"/>
    <property type="project" value="UniProtKB-KW"/>
</dbReference>
<dbReference type="EC" id="2.1.1.37" evidence="1"/>
<gene>
    <name evidence="1" type="primary">bslI_1</name>
    <name evidence="1" type="ORF">NCTC12714_00247</name>
</gene>
<dbReference type="EMBL" id="UGJE01000002">
    <property type="protein sequence ID" value="STQ85462.1"/>
    <property type="molecule type" value="Genomic_DNA"/>
</dbReference>